<dbReference type="AlphaFoldDB" id="A0AAE0L2V9"/>
<gene>
    <name evidence="1" type="ORF">CYMTET_21794</name>
</gene>
<evidence type="ECO:0000313" key="2">
    <source>
        <dbReference type="Proteomes" id="UP001190700"/>
    </source>
</evidence>
<protein>
    <submittedName>
        <fullName evidence="1">Uncharacterized protein</fullName>
    </submittedName>
</protein>
<comment type="caution">
    <text evidence="1">The sequence shown here is derived from an EMBL/GenBank/DDBJ whole genome shotgun (WGS) entry which is preliminary data.</text>
</comment>
<accession>A0AAE0L2V9</accession>
<sequence length="265" mass="29462">MSKSYSPIRQHQLGESYFDDSTDVSKLAKVIVALRSELATAGLDCDVFDLDQPNLGVQRFVNELVHDTLSGWFVRNVLLTGPTRLLRARRPQLWENLDPVFYAAIKVKYPRIRDLHAVSIAELSDLVALIYVSWEQYAGGTPGTAAAVRVPGDDKAGRDDDILEKPLSRLDKIEAFIKTQRMGGAPAVLPKRNRKGFDGFRVGVSHDRPACWLRPRREEGVAETPVVPHGGPYKLGKVPKAWLGDTVPNARNHSENLTQTFEPLG</sequence>
<evidence type="ECO:0000313" key="1">
    <source>
        <dbReference type="EMBL" id="KAK3269779.1"/>
    </source>
</evidence>
<dbReference type="Proteomes" id="UP001190700">
    <property type="component" value="Unassembled WGS sequence"/>
</dbReference>
<dbReference type="EMBL" id="LGRX02010747">
    <property type="protein sequence ID" value="KAK3269779.1"/>
    <property type="molecule type" value="Genomic_DNA"/>
</dbReference>
<keyword evidence="2" id="KW-1185">Reference proteome</keyword>
<proteinExistence type="predicted"/>
<name>A0AAE0L2V9_9CHLO</name>
<reference evidence="1 2" key="1">
    <citation type="journal article" date="2015" name="Genome Biol. Evol.">
        <title>Comparative Genomics of a Bacterivorous Green Alga Reveals Evolutionary Causalities and Consequences of Phago-Mixotrophic Mode of Nutrition.</title>
        <authorList>
            <person name="Burns J.A."/>
            <person name="Paasch A."/>
            <person name="Narechania A."/>
            <person name="Kim E."/>
        </authorList>
    </citation>
    <scope>NUCLEOTIDE SEQUENCE [LARGE SCALE GENOMIC DNA]</scope>
    <source>
        <strain evidence="1 2">PLY_AMNH</strain>
    </source>
</reference>
<organism evidence="1 2">
    <name type="scientific">Cymbomonas tetramitiformis</name>
    <dbReference type="NCBI Taxonomy" id="36881"/>
    <lineage>
        <taxon>Eukaryota</taxon>
        <taxon>Viridiplantae</taxon>
        <taxon>Chlorophyta</taxon>
        <taxon>Pyramimonadophyceae</taxon>
        <taxon>Pyramimonadales</taxon>
        <taxon>Pyramimonadaceae</taxon>
        <taxon>Cymbomonas</taxon>
    </lineage>
</organism>